<dbReference type="Pfam" id="PF00067">
    <property type="entry name" value="p450"/>
    <property type="match status" value="1"/>
</dbReference>
<evidence type="ECO:0000256" key="7">
    <source>
        <dbReference type="ARBA" id="ARBA00023033"/>
    </source>
</evidence>
<dbReference type="PROSITE" id="PS00086">
    <property type="entry name" value="CYTOCHROME_P450"/>
    <property type="match status" value="1"/>
</dbReference>
<keyword evidence="3 8" id="KW-0349">Heme</keyword>
<organism evidence="10 11">
    <name type="scientific">Wolfiporia cocos (strain MD-104)</name>
    <name type="common">Brown rot fungus</name>
    <dbReference type="NCBI Taxonomy" id="742152"/>
    <lineage>
        <taxon>Eukaryota</taxon>
        <taxon>Fungi</taxon>
        <taxon>Dikarya</taxon>
        <taxon>Basidiomycota</taxon>
        <taxon>Agaricomycotina</taxon>
        <taxon>Agaricomycetes</taxon>
        <taxon>Polyporales</taxon>
        <taxon>Phaeolaceae</taxon>
        <taxon>Wolfiporia</taxon>
    </lineage>
</organism>
<dbReference type="GO" id="GO:0016705">
    <property type="term" value="F:oxidoreductase activity, acting on paired donors, with incorporation or reduction of molecular oxygen"/>
    <property type="evidence" value="ECO:0007669"/>
    <property type="project" value="InterPro"/>
</dbReference>
<name>A0A2H3IXD3_WOLCO</name>
<accession>A0A2H3IXD3</accession>
<sequence>MPHPDSFYRLRLAQDFLRIVAAPSAGLYCILHVANIRLGLFSFPAYIASVVLCAYARARYWDWVQGREARRLGARPIPQVVGKWPGNIDVYWKLLNAAQNMYLGSFHRSLFEEYKSTTLNLKLLWQDLIITMDEKHQQYVLATGFKDFWRGPRQKERLETFLGEGIFNRDGEEWKAHRALARPFFARDRVTDFELFEKYTAKSLGLISSIMSNDQPVEVQDMYARFTLDAASEFLFGHNVDTLSGQLPEPGKTHMSAKGSATEDDFGSFAQAFEAVQVNILKRARRGYFWPAYELFGRDPQAKHMEVIEKWLTPMLERVLENKSKMRDAGVRNTLDQSIFLEFLADHTEDAKVIQDQLLNILLASRDTTSSLLTSVTYFLALHPDVAKKLRAEVLEHCGVDGIPTFATIKNMRYMRAVINETLRIFPPVPTNGRESRPHACLLPKSDGTFPEPPEPMYVPPSTQLVYLTILTHRNPALWGPDADLFDPERWLDDRVSIFTANPMIFTPFSAGPRICIGQNYALNEASYFLTRLMQQFDTFTLAPEAQPEGSLPPAAWKEGKGRERIERMWPDAALTGFVKGGLWMRFGKTS</sequence>
<reference evidence="10 11" key="1">
    <citation type="journal article" date="2012" name="Science">
        <title>The Paleozoic origin of enzymatic lignin decomposition reconstructed from 31 fungal genomes.</title>
        <authorList>
            <person name="Floudas D."/>
            <person name="Binder M."/>
            <person name="Riley R."/>
            <person name="Barry K."/>
            <person name="Blanchette R.A."/>
            <person name="Henrissat B."/>
            <person name="Martinez A.T."/>
            <person name="Otillar R."/>
            <person name="Spatafora J.W."/>
            <person name="Yadav J.S."/>
            <person name="Aerts A."/>
            <person name="Benoit I."/>
            <person name="Boyd A."/>
            <person name="Carlson A."/>
            <person name="Copeland A."/>
            <person name="Coutinho P.M."/>
            <person name="de Vries R.P."/>
            <person name="Ferreira P."/>
            <person name="Findley K."/>
            <person name="Foster B."/>
            <person name="Gaskell J."/>
            <person name="Glotzer D."/>
            <person name="Gorecki P."/>
            <person name="Heitman J."/>
            <person name="Hesse C."/>
            <person name="Hori C."/>
            <person name="Igarashi K."/>
            <person name="Jurgens J.A."/>
            <person name="Kallen N."/>
            <person name="Kersten P."/>
            <person name="Kohler A."/>
            <person name="Kuees U."/>
            <person name="Kumar T.K.A."/>
            <person name="Kuo A."/>
            <person name="LaButti K."/>
            <person name="Larrondo L.F."/>
            <person name="Lindquist E."/>
            <person name="Ling A."/>
            <person name="Lombard V."/>
            <person name="Lucas S."/>
            <person name="Lundell T."/>
            <person name="Martin R."/>
            <person name="McLaughlin D.J."/>
            <person name="Morgenstern I."/>
            <person name="Morin E."/>
            <person name="Murat C."/>
            <person name="Nagy L.G."/>
            <person name="Nolan M."/>
            <person name="Ohm R.A."/>
            <person name="Patyshakuliyeva A."/>
            <person name="Rokas A."/>
            <person name="Ruiz-Duenas F.J."/>
            <person name="Sabat G."/>
            <person name="Salamov A."/>
            <person name="Samejima M."/>
            <person name="Schmutz J."/>
            <person name="Slot J.C."/>
            <person name="St John F."/>
            <person name="Stenlid J."/>
            <person name="Sun H."/>
            <person name="Sun S."/>
            <person name="Syed K."/>
            <person name="Tsang A."/>
            <person name="Wiebenga A."/>
            <person name="Young D."/>
            <person name="Pisabarro A."/>
            <person name="Eastwood D.C."/>
            <person name="Martin F."/>
            <person name="Cullen D."/>
            <person name="Grigoriev I.V."/>
            <person name="Hibbett D.S."/>
        </authorList>
    </citation>
    <scope>NUCLEOTIDE SEQUENCE [LARGE SCALE GENOMIC DNA]</scope>
    <source>
        <strain evidence="10 11">MD-104</strain>
    </source>
</reference>
<evidence type="ECO:0000313" key="10">
    <source>
        <dbReference type="EMBL" id="PCH34632.1"/>
    </source>
</evidence>
<dbReference type="PANTHER" id="PTHR24287:SF1">
    <property type="entry name" value="P450, PUTATIVE (EUROFUNG)-RELATED"/>
    <property type="match status" value="1"/>
</dbReference>
<dbReference type="STRING" id="742152.A0A2H3IXD3"/>
<dbReference type="GO" id="GO:0004497">
    <property type="term" value="F:monooxygenase activity"/>
    <property type="evidence" value="ECO:0007669"/>
    <property type="project" value="UniProtKB-KW"/>
</dbReference>
<evidence type="ECO:0000256" key="8">
    <source>
        <dbReference type="PIRSR" id="PIRSR602401-1"/>
    </source>
</evidence>
<keyword evidence="5 9" id="KW-0560">Oxidoreductase</keyword>
<dbReference type="PRINTS" id="PR00463">
    <property type="entry name" value="EP450I"/>
</dbReference>
<comment type="similarity">
    <text evidence="2 9">Belongs to the cytochrome P450 family.</text>
</comment>
<evidence type="ECO:0000256" key="1">
    <source>
        <dbReference type="ARBA" id="ARBA00001971"/>
    </source>
</evidence>
<dbReference type="Proteomes" id="UP000218811">
    <property type="component" value="Unassembled WGS sequence"/>
</dbReference>
<dbReference type="InterPro" id="IPR036396">
    <property type="entry name" value="Cyt_P450_sf"/>
</dbReference>
<evidence type="ECO:0000313" key="11">
    <source>
        <dbReference type="Proteomes" id="UP000218811"/>
    </source>
</evidence>
<dbReference type="OrthoDB" id="1470350at2759"/>
<keyword evidence="11" id="KW-1185">Reference proteome</keyword>
<dbReference type="GO" id="GO:0005506">
    <property type="term" value="F:iron ion binding"/>
    <property type="evidence" value="ECO:0007669"/>
    <property type="project" value="InterPro"/>
</dbReference>
<dbReference type="PRINTS" id="PR00385">
    <property type="entry name" value="P450"/>
</dbReference>
<keyword evidence="7 9" id="KW-0503">Monooxygenase</keyword>
<dbReference type="InterPro" id="IPR047146">
    <property type="entry name" value="Cyt_P450_E_CYP52_fungi"/>
</dbReference>
<evidence type="ECO:0000256" key="4">
    <source>
        <dbReference type="ARBA" id="ARBA00022723"/>
    </source>
</evidence>
<dbReference type="OMA" id="FWRGRAQ"/>
<gene>
    <name evidence="10" type="ORF">WOLCODRAFT_155285</name>
</gene>
<evidence type="ECO:0000256" key="2">
    <source>
        <dbReference type="ARBA" id="ARBA00010617"/>
    </source>
</evidence>
<keyword evidence="4 8" id="KW-0479">Metal-binding</keyword>
<dbReference type="EMBL" id="KB467832">
    <property type="protein sequence ID" value="PCH34632.1"/>
    <property type="molecule type" value="Genomic_DNA"/>
</dbReference>
<dbReference type="Gene3D" id="1.10.630.10">
    <property type="entry name" value="Cytochrome P450"/>
    <property type="match status" value="1"/>
</dbReference>
<protein>
    <submittedName>
        <fullName evidence="10">Cytochrome P450 monooxygenase CYP63</fullName>
    </submittedName>
</protein>
<dbReference type="SUPFAM" id="SSF48264">
    <property type="entry name" value="Cytochrome P450"/>
    <property type="match status" value="1"/>
</dbReference>
<feature type="binding site" description="axial binding residue" evidence="8">
    <location>
        <position position="516"/>
    </location>
    <ligand>
        <name>heme</name>
        <dbReference type="ChEBI" id="CHEBI:30413"/>
    </ligand>
    <ligandPart>
        <name>Fe</name>
        <dbReference type="ChEBI" id="CHEBI:18248"/>
    </ligandPart>
</feature>
<comment type="cofactor">
    <cofactor evidence="1 8">
        <name>heme</name>
        <dbReference type="ChEBI" id="CHEBI:30413"/>
    </cofactor>
</comment>
<dbReference type="PANTHER" id="PTHR24287">
    <property type="entry name" value="P450, PUTATIVE (EUROFUNG)-RELATED"/>
    <property type="match status" value="1"/>
</dbReference>
<evidence type="ECO:0000256" key="9">
    <source>
        <dbReference type="RuleBase" id="RU000461"/>
    </source>
</evidence>
<evidence type="ECO:0000256" key="6">
    <source>
        <dbReference type="ARBA" id="ARBA00023004"/>
    </source>
</evidence>
<evidence type="ECO:0000256" key="5">
    <source>
        <dbReference type="ARBA" id="ARBA00023002"/>
    </source>
</evidence>
<dbReference type="InterPro" id="IPR001128">
    <property type="entry name" value="Cyt_P450"/>
</dbReference>
<keyword evidence="6 8" id="KW-0408">Iron</keyword>
<dbReference type="AlphaFoldDB" id="A0A2H3IXD3"/>
<evidence type="ECO:0000256" key="3">
    <source>
        <dbReference type="ARBA" id="ARBA00022617"/>
    </source>
</evidence>
<dbReference type="InterPro" id="IPR002401">
    <property type="entry name" value="Cyt_P450_E_grp-I"/>
</dbReference>
<dbReference type="GO" id="GO:0020037">
    <property type="term" value="F:heme binding"/>
    <property type="evidence" value="ECO:0007669"/>
    <property type="project" value="InterPro"/>
</dbReference>
<proteinExistence type="inferred from homology"/>
<dbReference type="InterPro" id="IPR017972">
    <property type="entry name" value="Cyt_P450_CS"/>
</dbReference>